<dbReference type="EMBL" id="CP066802">
    <property type="protein sequence ID" value="QQM66640.1"/>
    <property type="molecule type" value="Genomic_DNA"/>
</dbReference>
<dbReference type="InterPro" id="IPR019660">
    <property type="entry name" value="Put_sensory_transdc_reg_YbjN"/>
</dbReference>
<dbReference type="Pfam" id="PF10722">
    <property type="entry name" value="YbjN"/>
    <property type="match status" value="1"/>
</dbReference>
<dbReference type="AlphaFoldDB" id="A0A7T7M8E0"/>
<proteinExistence type="predicted"/>
<evidence type="ECO:0000313" key="1">
    <source>
        <dbReference type="EMBL" id="QQM66640.1"/>
    </source>
</evidence>
<protein>
    <submittedName>
        <fullName evidence="1">YbjN domain-containing protein</fullName>
    </submittedName>
</protein>
<sequence>MSEETAAAASQALTPLTAARLAALLTAQGWHFVTGPDGALLARWGAEVFRFTVTGSNGAILNVLGLMEEPVAAPQLPRLREVLEDWHREHPWPTCFFVPAPDGAAHVGAAVALNCGPGVSDAQLLRQVEVSLSSSFDAFENVRLSLRQAL</sequence>
<dbReference type="RefSeq" id="WP_200274730.1">
    <property type="nucleotide sequence ID" value="NZ_CP066802.1"/>
</dbReference>
<dbReference type="Proteomes" id="UP000595895">
    <property type="component" value="Chromosome"/>
</dbReference>
<evidence type="ECO:0000313" key="2">
    <source>
        <dbReference type="Proteomes" id="UP000595895"/>
    </source>
</evidence>
<reference evidence="1 2" key="1">
    <citation type="submission" date="2020-12" db="EMBL/GenBank/DDBJ databases">
        <authorList>
            <person name="Zhou J."/>
        </authorList>
    </citation>
    <scope>NUCLEOTIDE SEQUENCE [LARGE SCALE GENOMIC DNA]</scope>
    <source>
        <strain evidence="1 2">CCUG 61299</strain>
    </source>
</reference>
<dbReference type="KEGG" id="awe:JG540_05895"/>
<gene>
    <name evidence="1" type="ORF">JG540_05895</name>
</gene>
<name>A0A7T7M8E0_9ACTO</name>
<organism evidence="1 2">
    <name type="scientific">Actinomyces weissii</name>
    <dbReference type="NCBI Taxonomy" id="675090"/>
    <lineage>
        <taxon>Bacteria</taxon>
        <taxon>Bacillati</taxon>
        <taxon>Actinomycetota</taxon>
        <taxon>Actinomycetes</taxon>
        <taxon>Actinomycetales</taxon>
        <taxon>Actinomycetaceae</taxon>
        <taxon>Actinomyces</taxon>
    </lineage>
</organism>
<keyword evidence="2" id="KW-1185">Reference proteome</keyword>
<accession>A0A7T7M8E0</accession>